<proteinExistence type="predicted"/>
<reference evidence="1" key="1">
    <citation type="submission" date="2013-08" db="EMBL/GenBank/DDBJ databases">
        <authorList>
            <person name="Mendez C."/>
            <person name="Richter M."/>
            <person name="Ferrer M."/>
            <person name="Sanchez J."/>
        </authorList>
    </citation>
    <scope>NUCLEOTIDE SEQUENCE</scope>
</reference>
<name>T1AIN6_9ZZZZ</name>
<gene>
    <name evidence="1" type="ORF">B1B_14786</name>
</gene>
<dbReference type="AlphaFoldDB" id="T1AIN6"/>
<dbReference type="EMBL" id="AUZY01009818">
    <property type="protein sequence ID" value="EQD40809.1"/>
    <property type="molecule type" value="Genomic_DNA"/>
</dbReference>
<accession>T1AIN6</accession>
<dbReference type="Gene3D" id="3.90.1570.30">
    <property type="match status" value="1"/>
</dbReference>
<comment type="caution">
    <text evidence="1">The sequence shown here is derived from an EMBL/GenBank/DDBJ whole genome shotgun (WGS) entry which is preliminary data.</text>
</comment>
<reference evidence="1" key="2">
    <citation type="journal article" date="2014" name="ISME J.">
        <title>Microbial stratification in low pH oxic and suboxic macroscopic growths along an acid mine drainage.</title>
        <authorList>
            <person name="Mendez-Garcia C."/>
            <person name="Mesa V."/>
            <person name="Sprenger R.R."/>
            <person name="Richter M."/>
            <person name="Diez M.S."/>
            <person name="Solano J."/>
            <person name="Bargiela R."/>
            <person name="Golyshina O.V."/>
            <person name="Manteca A."/>
            <person name="Ramos J.L."/>
            <person name="Gallego J.R."/>
            <person name="Llorente I."/>
            <person name="Martins Dos Santos V.A."/>
            <person name="Jensen O.N."/>
            <person name="Pelaez A.I."/>
            <person name="Sanchez J."/>
            <person name="Ferrer M."/>
        </authorList>
    </citation>
    <scope>NUCLEOTIDE SEQUENCE</scope>
</reference>
<evidence type="ECO:0000313" key="1">
    <source>
        <dbReference type="EMBL" id="EQD40809.1"/>
    </source>
</evidence>
<feature type="non-terminal residue" evidence="1">
    <location>
        <position position="160"/>
    </location>
</feature>
<organism evidence="1">
    <name type="scientific">mine drainage metagenome</name>
    <dbReference type="NCBI Taxonomy" id="410659"/>
    <lineage>
        <taxon>unclassified sequences</taxon>
        <taxon>metagenomes</taxon>
        <taxon>ecological metagenomes</taxon>
    </lineage>
</organism>
<sequence>MTPPRGALTPEQAARQTIDALLGAAGWAVQSLAEVNLHAARGVAIREFPLVEGHGTADYLLYVDGRACGVIEAKKQGATLTGVEPQSGRYAQGLPASLPSWRRPLPFLYESTGVETHFTNGLDPEPRARSVFAFHRPETLAAWLIATPAQGATPAVRADV</sequence>
<protein>
    <submittedName>
        <fullName evidence="1">Type I restriction modification system, restriction subunit</fullName>
    </submittedName>
</protein>